<dbReference type="AlphaFoldDB" id="A0A6P8J0C0"/>
<evidence type="ECO:0000259" key="7">
    <source>
        <dbReference type="Pfam" id="PF07959"/>
    </source>
</evidence>
<dbReference type="RefSeq" id="XP_031572889.1">
    <property type="nucleotide sequence ID" value="XM_031717029.1"/>
</dbReference>
<sequence length="741" mass="81414">MNSVIKGPITVGENSVISHCYLQGNITVGNGCVVSGIGPDDYKVNEALQIPGLLCLLGYNISFPHVNNKYNKVFVVFGINDNPENLVSNEASGTFCNKTWKTFFERTGIKSTDLWMHGLPEENRNLFNARLFPVVHHIGNDSDDPPLYDCLWLAGINVKTSNETMIQRWFSSLRVSLKEILSNIDLGVEFYARRQLFFDIGRRHVEAALMGGTNECFLPFLKTCAVEGFHKEILETMDNVASSSGSSMGVAARTLACIADVLGAMAGEKAGLRSGPAQNDAWKHAFQLLEDKKIEDGVKALALERSKWMDRPDLLIRAARHYEGAEQILRRHAVMTAKQFMKFEKTDIPPMDRWVIAEAPVRIDFSGGWTDTPPIAYEHGGVVTNVAIKLDGKKPLQVKAKRIHKFQIILVILAGKHSVRVVCEKLEDLADYSQPHAPGALIKACFCAANIVVLDSPKSLADQLKERYGGGFEVHSSADVPYGSGLGTSSILAGVVMGAVLRASGLTADVTSLIHAVMVVEQMLTCGGGWQDNVGGLAPGFKIASSKASLPIEVEYEVLSVSDSMVDQLNKCLVFVYTGKTRLAKNLLQVKEDLEPNDIKEERLVIHSFNQNVVRNWYGRQPNIVKVVDDLADNAKTLAKALVDGDLTLFGQCVSNYREHKKLIAPGTEPEDIRRMMEDIQPYAYGQCLAGAGGGGFLCVIAKSPEMRQKIEETLGNTKFSDEVAFHEVSIDNEGLTIRIE</sequence>
<feature type="domain" description="GDP-fucose pyrophosphorylase" evidence="7">
    <location>
        <begin position="1"/>
        <end position="136"/>
    </location>
</feature>
<evidence type="ECO:0000256" key="1">
    <source>
        <dbReference type="ARBA" id="ARBA00022679"/>
    </source>
</evidence>
<evidence type="ECO:0000259" key="6">
    <source>
        <dbReference type="Pfam" id="PF00288"/>
    </source>
</evidence>
<dbReference type="SUPFAM" id="SSF54211">
    <property type="entry name" value="Ribosomal protein S5 domain 2-like"/>
    <property type="match status" value="1"/>
</dbReference>
<dbReference type="GeneID" id="116306898"/>
<keyword evidence="3" id="KW-0418">Kinase</keyword>
<proteinExistence type="inferred from homology"/>
<dbReference type="InParanoid" id="A0A6P8J0C0"/>
<dbReference type="InterPro" id="IPR036554">
    <property type="entry name" value="GHMP_kinase_C_sf"/>
</dbReference>
<keyword evidence="9" id="KW-1185">Reference proteome</keyword>
<evidence type="ECO:0000256" key="4">
    <source>
        <dbReference type="ARBA" id="ARBA00022840"/>
    </source>
</evidence>
<feature type="domain" description="GHMP kinase C-terminal" evidence="8">
    <location>
        <begin position="638"/>
        <end position="717"/>
    </location>
</feature>
<dbReference type="PANTHER" id="PTHR32463">
    <property type="entry name" value="L-FUCOSE KINASE"/>
    <property type="match status" value="1"/>
</dbReference>
<dbReference type="Gene3D" id="3.30.230.120">
    <property type="match status" value="1"/>
</dbReference>
<protein>
    <submittedName>
        <fullName evidence="10">L-fucose kinase-like</fullName>
    </submittedName>
</protein>
<dbReference type="InterPro" id="IPR052203">
    <property type="entry name" value="GHMP_Kinase-Related"/>
</dbReference>
<accession>A0A6P8J0C0</accession>
<feature type="domain" description="GHMP kinase N-terminal" evidence="6">
    <location>
        <begin position="458"/>
        <end position="532"/>
    </location>
</feature>
<keyword evidence="1" id="KW-0808">Transferase</keyword>
<dbReference type="KEGG" id="aten:116306898"/>
<dbReference type="Pfam" id="PF00288">
    <property type="entry name" value="GHMP_kinases_N"/>
    <property type="match status" value="1"/>
</dbReference>
<reference evidence="10" key="1">
    <citation type="submission" date="2025-08" db="UniProtKB">
        <authorList>
            <consortium name="RefSeq"/>
        </authorList>
    </citation>
    <scope>IDENTIFICATION</scope>
</reference>
<dbReference type="InterPro" id="IPR011004">
    <property type="entry name" value="Trimer_LpxA-like_sf"/>
</dbReference>
<evidence type="ECO:0000256" key="3">
    <source>
        <dbReference type="ARBA" id="ARBA00022777"/>
    </source>
</evidence>
<dbReference type="GO" id="GO:0050201">
    <property type="term" value="F:fucokinase activity"/>
    <property type="evidence" value="ECO:0007669"/>
    <property type="project" value="TreeGrafter"/>
</dbReference>
<dbReference type="InterPro" id="IPR012887">
    <property type="entry name" value="GDP_fucose_pyrophosphorylase"/>
</dbReference>
<evidence type="ECO:0000256" key="5">
    <source>
        <dbReference type="ARBA" id="ARBA00038121"/>
    </source>
</evidence>
<dbReference type="Proteomes" id="UP000515163">
    <property type="component" value="Unplaced"/>
</dbReference>
<dbReference type="InterPro" id="IPR006204">
    <property type="entry name" value="GHMP_kinase_N_dom"/>
</dbReference>
<dbReference type="InterPro" id="IPR013750">
    <property type="entry name" value="GHMP_kinase_C_dom"/>
</dbReference>
<comment type="similarity">
    <text evidence="5">Belongs to the GHMP kinase family.</text>
</comment>
<keyword evidence="2" id="KW-0547">Nucleotide-binding</keyword>
<evidence type="ECO:0000256" key="2">
    <source>
        <dbReference type="ARBA" id="ARBA00022741"/>
    </source>
</evidence>
<dbReference type="InterPro" id="IPR020568">
    <property type="entry name" value="Ribosomal_Su5_D2-typ_SF"/>
</dbReference>
<dbReference type="SUPFAM" id="SSF55060">
    <property type="entry name" value="GHMP Kinase, C-terminal domain"/>
    <property type="match status" value="1"/>
</dbReference>
<dbReference type="GO" id="GO:0042352">
    <property type="term" value="P:GDP-L-fucose salvage"/>
    <property type="evidence" value="ECO:0007669"/>
    <property type="project" value="TreeGrafter"/>
</dbReference>
<dbReference type="OrthoDB" id="271303at2759"/>
<dbReference type="Pfam" id="PF08544">
    <property type="entry name" value="GHMP_kinases_C"/>
    <property type="match status" value="1"/>
</dbReference>
<dbReference type="SUPFAM" id="SSF51161">
    <property type="entry name" value="Trimeric LpxA-like enzymes"/>
    <property type="match status" value="1"/>
</dbReference>
<evidence type="ECO:0000259" key="8">
    <source>
        <dbReference type="Pfam" id="PF08544"/>
    </source>
</evidence>
<dbReference type="FunCoup" id="A0A6P8J0C0">
    <property type="interactions" value="926"/>
</dbReference>
<dbReference type="Pfam" id="PF07959">
    <property type="entry name" value="Fucose_pyrophosphorylase"/>
    <property type="match status" value="1"/>
</dbReference>
<dbReference type="PRINTS" id="PR00959">
    <property type="entry name" value="MEVGALKINASE"/>
</dbReference>
<evidence type="ECO:0000313" key="10">
    <source>
        <dbReference type="RefSeq" id="XP_031572889.1"/>
    </source>
</evidence>
<dbReference type="PANTHER" id="PTHR32463:SF0">
    <property type="entry name" value="L-FUCOSE KINASE"/>
    <property type="match status" value="1"/>
</dbReference>
<keyword evidence="4" id="KW-0067">ATP-binding</keyword>
<gene>
    <name evidence="10" type="primary">LOC116306898</name>
</gene>
<evidence type="ECO:0000313" key="9">
    <source>
        <dbReference type="Proteomes" id="UP000515163"/>
    </source>
</evidence>
<name>A0A6P8J0C0_ACTTE</name>
<dbReference type="GO" id="GO:0005524">
    <property type="term" value="F:ATP binding"/>
    <property type="evidence" value="ECO:0007669"/>
    <property type="project" value="UniProtKB-KW"/>
</dbReference>
<organism evidence="9 10">
    <name type="scientific">Actinia tenebrosa</name>
    <name type="common">Australian red waratah sea anemone</name>
    <dbReference type="NCBI Taxonomy" id="6105"/>
    <lineage>
        <taxon>Eukaryota</taxon>
        <taxon>Metazoa</taxon>
        <taxon>Cnidaria</taxon>
        <taxon>Anthozoa</taxon>
        <taxon>Hexacorallia</taxon>
        <taxon>Actiniaria</taxon>
        <taxon>Actiniidae</taxon>
        <taxon>Actinia</taxon>
    </lineage>
</organism>